<dbReference type="EMBL" id="KN824308">
    <property type="protein sequence ID" value="KIM26223.1"/>
    <property type="molecule type" value="Genomic_DNA"/>
</dbReference>
<reference evidence="1 2" key="1">
    <citation type="submission" date="2014-04" db="EMBL/GenBank/DDBJ databases">
        <authorList>
            <consortium name="DOE Joint Genome Institute"/>
            <person name="Kuo A."/>
            <person name="Zuccaro A."/>
            <person name="Kohler A."/>
            <person name="Nagy L.G."/>
            <person name="Floudas D."/>
            <person name="Copeland A."/>
            <person name="Barry K.W."/>
            <person name="Cichocki N."/>
            <person name="Veneault-Fourrey C."/>
            <person name="LaButti K."/>
            <person name="Lindquist E.A."/>
            <person name="Lipzen A."/>
            <person name="Lundell T."/>
            <person name="Morin E."/>
            <person name="Murat C."/>
            <person name="Sun H."/>
            <person name="Tunlid A."/>
            <person name="Henrissat B."/>
            <person name="Grigoriev I.V."/>
            <person name="Hibbett D.S."/>
            <person name="Martin F."/>
            <person name="Nordberg H.P."/>
            <person name="Cantor M.N."/>
            <person name="Hua S.X."/>
        </authorList>
    </citation>
    <scope>NUCLEOTIDE SEQUENCE [LARGE SCALE GENOMIC DNA]</scope>
    <source>
        <strain evidence="1 2">MAFF 305830</strain>
    </source>
</reference>
<evidence type="ECO:0000313" key="2">
    <source>
        <dbReference type="Proteomes" id="UP000054097"/>
    </source>
</evidence>
<evidence type="ECO:0000313" key="1">
    <source>
        <dbReference type="EMBL" id="KIM26223.1"/>
    </source>
</evidence>
<accession>A0A0C2WIM2</accession>
<gene>
    <name evidence="1" type="ORF">M408DRAFT_25635</name>
</gene>
<reference evidence="2" key="2">
    <citation type="submission" date="2015-01" db="EMBL/GenBank/DDBJ databases">
        <title>Evolutionary Origins and Diversification of the Mycorrhizal Mutualists.</title>
        <authorList>
            <consortium name="DOE Joint Genome Institute"/>
            <consortium name="Mycorrhizal Genomics Consortium"/>
            <person name="Kohler A."/>
            <person name="Kuo A."/>
            <person name="Nagy L.G."/>
            <person name="Floudas D."/>
            <person name="Copeland A."/>
            <person name="Barry K.W."/>
            <person name="Cichocki N."/>
            <person name="Veneault-Fourrey C."/>
            <person name="LaButti K."/>
            <person name="Lindquist E.A."/>
            <person name="Lipzen A."/>
            <person name="Lundell T."/>
            <person name="Morin E."/>
            <person name="Murat C."/>
            <person name="Riley R."/>
            <person name="Ohm R."/>
            <person name="Sun H."/>
            <person name="Tunlid A."/>
            <person name="Henrissat B."/>
            <person name="Grigoriev I.V."/>
            <person name="Hibbett D.S."/>
            <person name="Martin F."/>
        </authorList>
    </citation>
    <scope>NUCLEOTIDE SEQUENCE [LARGE SCALE GENOMIC DNA]</scope>
    <source>
        <strain evidence="2">MAFF 305830</strain>
    </source>
</reference>
<dbReference type="Proteomes" id="UP000054097">
    <property type="component" value="Unassembled WGS sequence"/>
</dbReference>
<protein>
    <recommendedName>
        <fullName evidence="3">LITAF domain-containing protein</fullName>
    </recommendedName>
</protein>
<name>A0A0C2WIM2_SERVB</name>
<sequence>MNPNPAMNPGAHPHVVVVQQSPIPMQYIPQPMYGQQFPSSIPPGGFSSAPGLIVCPRCGVRGLTRTTPVSGSTTHFYERFVAPTTTIGCHGPAPRRLVNDPKTLLRLIEYLEAPQHHLKMKNHGDP</sequence>
<evidence type="ECO:0008006" key="3">
    <source>
        <dbReference type="Google" id="ProtNLM"/>
    </source>
</evidence>
<organism evidence="1 2">
    <name type="scientific">Serendipita vermifera MAFF 305830</name>
    <dbReference type="NCBI Taxonomy" id="933852"/>
    <lineage>
        <taxon>Eukaryota</taxon>
        <taxon>Fungi</taxon>
        <taxon>Dikarya</taxon>
        <taxon>Basidiomycota</taxon>
        <taxon>Agaricomycotina</taxon>
        <taxon>Agaricomycetes</taxon>
        <taxon>Sebacinales</taxon>
        <taxon>Serendipitaceae</taxon>
        <taxon>Serendipita</taxon>
    </lineage>
</organism>
<keyword evidence="2" id="KW-1185">Reference proteome</keyword>
<dbReference type="HOGENOM" id="CLU_1982940_0_0_1"/>
<proteinExistence type="predicted"/>
<dbReference type="STRING" id="933852.A0A0C2WIM2"/>
<dbReference type="AlphaFoldDB" id="A0A0C2WIM2"/>